<organism evidence="1 2">
    <name type="scientific">Clostridium algifaecis</name>
    <dbReference type="NCBI Taxonomy" id="1472040"/>
    <lineage>
        <taxon>Bacteria</taxon>
        <taxon>Bacillati</taxon>
        <taxon>Bacillota</taxon>
        <taxon>Clostridia</taxon>
        <taxon>Eubacteriales</taxon>
        <taxon>Clostridiaceae</taxon>
        <taxon>Clostridium</taxon>
    </lineage>
</organism>
<accession>A0ABS4KU06</accession>
<reference evidence="1 2" key="1">
    <citation type="submission" date="2021-03" db="EMBL/GenBank/DDBJ databases">
        <title>Genomic Encyclopedia of Type Strains, Phase IV (KMG-IV): sequencing the most valuable type-strain genomes for metagenomic binning, comparative biology and taxonomic classification.</title>
        <authorList>
            <person name="Goeker M."/>
        </authorList>
    </citation>
    <scope>NUCLEOTIDE SEQUENCE [LARGE SCALE GENOMIC DNA]</scope>
    <source>
        <strain evidence="1 2">DSM 28783</strain>
    </source>
</reference>
<name>A0ABS4KU06_9CLOT</name>
<dbReference type="EMBL" id="JAGGLM010000016">
    <property type="protein sequence ID" value="MBP2033542.1"/>
    <property type="molecule type" value="Genomic_DNA"/>
</dbReference>
<sequence>MNKKIYQIIKKEIMDAASVMNNSNKMIYIKGKRVTILCR</sequence>
<gene>
    <name evidence="1" type="ORF">J2Z42_002245</name>
</gene>
<proteinExistence type="predicted"/>
<evidence type="ECO:0000313" key="2">
    <source>
        <dbReference type="Proteomes" id="UP001519307"/>
    </source>
</evidence>
<evidence type="ECO:0000313" key="1">
    <source>
        <dbReference type="EMBL" id="MBP2033542.1"/>
    </source>
</evidence>
<protein>
    <submittedName>
        <fullName evidence="1">Uncharacterized protein</fullName>
    </submittedName>
</protein>
<keyword evidence="2" id="KW-1185">Reference proteome</keyword>
<comment type="caution">
    <text evidence="1">The sequence shown here is derived from an EMBL/GenBank/DDBJ whole genome shotgun (WGS) entry which is preliminary data.</text>
</comment>
<dbReference type="Proteomes" id="UP001519307">
    <property type="component" value="Unassembled WGS sequence"/>
</dbReference>